<feature type="domain" description="RING-type" evidence="10">
    <location>
        <begin position="23"/>
        <end position="74"/>
    </location>
</feature>
<evidence type="ECO:0000313" key="13">
    <source>
        <dbReference type="Proteomes" id="UP000039046"/>
    </source>
</evidence>
<dbReference type="OrthoDB" id="5817083at2759"/>
<keyword evidence="6" id="KW-1133">Transmembrane helix</keyword>
<evidence type="ECO:0000259" key="10">
    <source>
        <dbReference type="PROSITE" id="PS50089"/>
    </source>
</evidence>
<dbReference type="AlphaFoldDB" id="A0A0A1TAB3"/>
<evidence type="ECO:0000256" key="4">
    <source>
        <dbReference type="ARBA" id="ARBA00022771"/>
    </source>
</evidence>
<dbReference type="Proteomes" id="UP000039046">
    <property type="component" value="Unassembled WGS sequence"/>
</dbReference>
<protein>
    <submittedName>
        <fullName evidence="12">Uncharacterized protein</fullName>
    </submittedName>
</protein>
<evidence type="ECO:0000256" key="3">
    <source>
        <dbReference type="ARBA" id="ARBA00022723"/>
    </source>
</evidence>
<dbReference type="PROSITE" id="PS51292">
    <property type="entry name" value="ZF_RING_CH"/>
    <property type="match status" value="1"/>
</dbReference>
<dbReference type="STRING" id="1531966.A0A0A1TAB3"/>
<dbReference type="InterPro" id="IPR011016">
    <property type="entry name" value="Znf_RING-CH"/>
</dbReference>
<evidence type="ECO:0000256" key="2">
    <source>
        <dbReference type="ARBA" id="ARBA00022692"/>
    </source>
</evidence>
<reference evidence="12 13" key="1">
    <citation type="journal article" date="2015" name="Genome Announc.">
        <title>Draft Genome Sequence and Gene Annotation of the Entomopathogenic Fungus Verticillium hemipterigenum.</title>
        <authorList>
            <person name="Horn F."/>
            <person name="Habel A."/>
            <person name="Scharf D.H."/>
            <person name="Dworschak J."/>
            <person name="Brakhage A.A."/>
            <person name="Guthke R."/>
            <person name="Hertweck C."/>
            <person name="Linde J."/>
        </authorList>
    </citation>
    <scope>NUCLEOTIDE SEQUENCE [LARGE SCALE GENOMIC DNA]</scope>
</reference>
<dbReference type="PANTHER" id="PTHR46283">
    <property type="entry name" value="E3 UBIQUITIN-PROTEIN LIGASE MARCH5"/>
    <property type="match status" value="1"/>
</dbReference>
<evidence type="ECO:0000256" key="6">
    <source>
        <dbReference type="ARBA" id="ARBA00022989"/>
    </source>
</evidence>
<dbReference type="InterPro" id="IPR001841">
    <property type="entry name" value="Znf_RING"/>
</dbReference>
<evidence type="ECO:0000256" key="8">
    <source>
        <dbReference type="PROSITE-ProRule" id="PRU00175"/>
    </source>
</evidence>
<feature type="region of interest" description="Disordered" evidence="9">
    <location>
        <begin position="282"/>
        <end position="302"/>
    </location>
</feature>
<keyword evidence="7" id="KW-0472">Membrane</keyword>
<evidence type="ECO:0000256" key="7">
    <source>
        <dbReference type="ARBA" id="ARBA00023136"/>
    </source>
</evidence>
<evidence type="ECO:0000256" key="1">
    <source>
        <dbReference type="ARBA" id="ARBA00004141"/>
    </source>
</evidence>
<dbReference type="HOGENOM" id="CLU_026793_1_0_1"/>
<accession>A0A0A1TAB3</accession>
<gene>
    <name evidence="12" type="ORF">VHEMI03145</name>
</gene>
<dbReference type="SUPFAM" id="SSF57850">
    <property type="entry name" value="RING/U-box"/>
    <property type="match status" value="1"/>
</dbReference>
<dbReference type="EMBL" id="CDHN01000001">
    <property type="protein sequence ID" value="CEJ83120.1"/>
    <property type="molecule type" value="Genomic_DNA"/>
</dbReference>
<feature type="compositionally biased region" description="Low complexity" evidence="9">
    <location>
        <begin position="336"/>
        <end position="387"/>
    </location>
</feature>
<organism evidence="12 13">
    <name type="scientific">[Torrubiella] hemipterigena</name>
    <dbReference type="NCBI Taxonomy" id="1531966"/>
    <lineage>
        <taxon>Eukaryota</taxon>
        <taxon>Fungi</taxon>
        <taxon>Dikarya</taxon>
        <taxon>Ascomycota</taxon>
        <taxon>Pezizomycotina</taxon>
        <taxon>Sordariomycetes</taxon>
        <taxon>Hypocreomycetidae</taxon>
        <taxon>Hypocreales</taxon>
        <taxon>Clavicipitaceae</taxon>
        <taxon>Clavicipitaceae incertae sedis</taxon>
        <taxon>'Torrubiella' clade</taxon>
    </lineage>
</organism>
<name>A0A0A1TAB3_9HYPO</name>
<comment type="subcellular location">
    <subcellularLocation>
        <location evidence="1">Membrane</location>
        <topology evidence="1">Multi-pass membrane protein</topology>
    </subcellularLocation>
</comment>
<dbReference type="GO" id="GO:0016020">
    <property type="term" value="C:membrane"/>
    <property type="evidence" value="ECO:0007669"/>
    <property type="project" value="UniProtKB-SubCell"/>
</dbReference>
<keyword evidence="5" id="KW-0862">Zinc</keyword>
<dbReference type="GO" id="GO:0008270">
    <property type="term" value="F:zinc ion binding"/>
    <property type="evidence" value="ECO:0007669"/>
    <property type="project" value="UniProtKB-KW"/>
</dbReference>
<evidence type="ECO:0000313" key="12">
    <source>
        <dbReference type="EMBL" id="CEJ83120.1"/>
    </source>
</evidence>
<keyword evidence="4 8" id="KW-0863">Zinc-finger</keyword>
<keyword evidence="13" id="KW-1185">Reference proteome</keyword>
<evidence type="ECO:0000256" key="5">
    <source>
        <dbReference type="ARBA" id="ARBA00022833"/>
    </source>
</evidence>
<dbReference type="SMART" id="SM00744">
    <property type="entry name" value="RINGv"/>
    <property type="match status" value="1"/>
</dbReference>
<dbReference type="InterPro" id="IPR013083">
    <property type="entry name" value="Znf_RING/FYVE/PHD"/>
</dbReference>
<feature type="domain" description="RING-CH-type" evidence="11">
    <location>
        <begin position="15"/>
        <end position="80"/>
    </location>
</feature>
<keyword evidence="3" id="KW-0479">Metal-binding</keyword>
<evidence type="ECO:0000256" key="9">
    <source>
        <dbReference type="SAM" id="MobiDB-lite"/>
    </source>
</evidence>
<evidence type="ECO:0000259" key="11">
    <source>
        <dbReference type="PROSITE" id="PS51292"/>
    </source>
</evidence>
<dbReference type="PROSITE" id="PS50089">
    <property type="entry name" value="ZF_RING_2"/>
    <property type="match status" value="1"/>
</dbReference>
<sequence length="499" mass="53746">MTGIAATASSADDKRPIDSPKRCFICLTDEDASDAPGTWVDPCPCTLEAHQDCILSWVTDCERSNRPLKCPVCKSLIKLEGRWDPIVALSDGVKRRFTRASPYMLFTAVSMGVQFSLQMYGAMALWTFAGKDALLSYALGPVTLINGRENKLSFARERASSALVLMNVAPALMLATVFPGFSNRIFLPTASLYGVYHVLHDEKFIAWPPSPQLAMAVFPYIRSIYYNLWRELVLPYEVKLNRQILGLPPQPPAPEGAPHRRLDDRREPGVVEMLQTLVDALGGEDDEGMPAGANNANAEGDDRVVLEVVIEEDDGQGPHEPGFAIEIGQQEEEARPAAAPAQPAAGQAPNNENAAVAPAADGPVGAAPAAGDGQPAAAAPEAANHEAPAPPAQRMSLGGILSHLSNTIVSALVLPGISFAAGEALRLVLPAKFTALSSRSQLLRQRPGLLQQQWGRSLIGGCIFVVLRDIVRVYAKTRKVAAMESRRVKNVDRPRKKAK</sequence>
<feature type="region of interest" description="Disordered" evidence="9">
    <location>
        <begin position="331"/>
        <end position="391"/>
    </location>
</feature>
<dbReference type="Gene3D" id="3.30.40.10">
    <property type="entry name" value="Zinc/RING finger domain, C3HC4 (zinc finger)"/>
    <property type="match status" value="1"/>
</dbReference>
<proteinExistence type="predicted"/>
<keyword evidence="2" id="KW-0812">Transmembrane</keyword>